<comment type="caution">
    <text evidence="1">The sequence shown here is derived from an EMBL/GenBank/DDBJ whole genome shotgun (WGS) entry which is preliminary data.</text>
</comment>
<sequence length="311" mass="33888">MRCKYCSGSFARGVRCRTCGADVCRACTRMGQGHFRCIGCICDSSLALPRPVERIARLPIAKRETSCHICGTVIHEKEHCTVLCNSRKRKICETCYRLHDANVLDGTIAPGPLLTCAEPALAQERYIGQRITPELLSEIESFAQTLGASAIPRTALIRENLFLPYAQLVQLAEVDDTSTRLLSKSGKGLQLQLPGGTKKVIEQSDKGKDLIVAGQNLLTYRNRVYHSGQIPSVTPEAEAFVGHLETVPAGISAHVKCARIGALPSQTGELLFPRRPTALDYLAADGATAEAPPLKITPLHICERRNNPGYE</sequence>
<evidence type="ECO:0000313" key="1">
    <source>
        <dbReference type="EMBL" id="TNJ26249.1"/>
    </source>
</evidence>
<dbReference type="AlphaFoldDB" id="A0A4Z1T151"/>
<organism evidence="1 2">
    <name type="scientific">Giardia muris</name>
    <dbReference type="NCBI Taxonomy" id="5742"/>
    <lineage>
        <taxon>Eukaryota</taxon>
        <taxon>Metamonada</taxon>
        <taxon>Diplomonadida</taxon>
        <taxon>Hexamitidae</taxon>
        <taxon>Giardiinae</taxon>
        <taxon>Giardia</taxon>
    </lineage>
</organism>
<gene>
    <name evidence="1" type="ORF">GMRT_13285</name>
</gene>
<evidence type="ECO:0000313" key="2">
    <source>
        <dbReference type="Proteomes" id="UP000315496"/>
    </source>
</evidence>
<accession>A0A4Z1T151</accession>
<dbReference type="Proteomes" id="UP000315496">
    <property type="component" value="Chromosome 5"/>
</dbReference>
<dbReference type="OrthoDB" id="10255786at2759"/>
<keyword evidence="2" id="KW-1185">Reference proteome</keyword>
<reference evidence="1 2" key="1">
    <citation type="submission" date="2019-05" db="EMBL/GenBank/DDBJ databases">
        <title>The compact genome of Giardia muris reveals important steps in the evolution of intestinal protozoan parasites.</title>
        <authorList>
            <person name="Xu F."/>
            <person name="Jimenez-Gonzalez A."/>
            <person name="Einarsson E."/>
            <person name="Astvaldsson A."/>
            <person name="Peirasmaki D."/>
            <person name="Eckmann L."/>
            <person name="Andersson J.O."/>
            <person name="Svard S.G."/>
            <person name="Jerlstrom-Hultqvist J."/>
        </authorList>
    </citation>
    <scope>NUCLEOTIDE SEQUENCE [LARGE SCALE GENOMIC DNA]</scope>
    <source>
        <strain evidence="1 2">Roberts-Thomson</strain>
    </source>
</reference>
<proteinExistence type="predicted"/>
<dbReference type="EMBL" id="VDLU01000005">
    <property type="protein sequence ID" value="TNJ26249.1"/>
    <property type="molecule type" value="Genomic_DNA"/>
</dbReference>
<protein>
    <submittedName>
        <fullName evidence="1">Uncharacterized protein</fullName>
    </submittedName>
</protein>
<dbReference type="VEuPathDB" id="GiardiaDB:GMRT_13285"/>
<name>A0A4Z1T151_GIAMU</name>